<evidence type="ECO:0000313" key="5">
    <source>
        <dbReference type="Proteomes" id="UP000244077"/>
    </source>
</evidence>
<keyword evidence="5" id="KW-1185">Reference proteome</keyword>
<dbReference type="PANTHER" id="PTHR30273">
    <property type="entry name" value="PERIPLASMIC SIGNAL SENSOR AND SIGMA FACTOR ACTIVATOR FECR-RELATED"/>
    <property type="match status" value="1"/>
</dbReference>
<dbReference type="Pfam" id="PF16220">
    <property type="entry name" value="DUF4880"/>
    <property type="match status" value="1"/>
</dbReference>
<gene>
    <name evidence="4" type="ORF">C8N42_1412</name>
</gene>
<dbReference type="PANTHER" id="PTHR30273:SF2">
    <property type="entry name" value="PROTEIN FECR"/>
    <property type="match status" value="1"/>
</dbReference>
<dbReference type="Gene3D" id="3.55.50.30">
    <property type="match status" value="1"/>
</dbReference>
<dbReference type="InterPro" id="IPR032623">
    <property type="entry name" value="FecR_N"/>
</dbReference>
<reference evidence="4 5" key="1">
    <citation type="submission" date="2018-04" db="EMBL/GenBank/DDBJ databases">
        <title>Genomic Encyclopedia of Archaeal and Bacterial Type Strains, Phase II (KMG-II): from individual species to whole genera.</title>
        <authorList>
            <person name="Goeker M."/>
        </authorList>
    </citation>
    <scope>NUCLEOTIDE SEQUENCE [LARGE SCALE GENOMIC DNA]</scope>
    <source>
        <strain evidence="4 5">DSM 100434</strain>
    </source>
</reference>
<organism evidence="4 5">
    <name type="scientific">Celeribacter persicus</name>
    <dbReference type="NCBI Taxonomy" id="1651082"/>
    <lineage>
        <taxon>Bacteria</taxon>
        <taxon>Pseudomonadati</taxon>
        <taxon>Pseudomonadota</taxon>
        <taxon>Alphaproteobacteria</taxon>
        <taxon>Rhodobacterales</taxon>
        <taxon>Roseobacteraceae</taxon>
        <taxon>Celeribacter</taxon>
    </lineage>
</organism>
<dbReference type="EMBL" id="QAOH01000041">
    <property type="protein sequence ID" value="PTQ64621.1"/>
    <property type="molecule type" value="Genomic_DNA"/>
</dbReference>
<keyword evidence="1" id="KW-0812">Transmembrane</keyword>
<evidence type="ECO:0000259" key="3">
    <source>
        <dbReference type="Pfam" id="PF16220"/>
    </source>
</evidence>
<dbReference type="Pfam" id="PF04773">
    <property type="entry name" value="FecR"/>
    <property type="match status" value="1"/>
</dbReference>
<dbReference type="RefSeq" id="WP_170109390.1">
    <property type="nucleotide sequence ID" value="NZ_QAOH01000041.1"/>
</dbReference>
<feature type="domain" description="FecR protein" evidence="2">
    <location>
        <begin position="103"/>
        <end position="194"/>
    </location>
</feature>
<dbReference type="InterPro" id="IPR006860">
    <property type="entry name" value="FecR"/>
</dbReference>
<comment type="caution">
    <text evidence="4">The sequence shown here is derived from an EMBL/GenBank/DDBJ whole genome shotgun (WGS) entry which is preliminary data.</text>
</comment>
<keyword evidence="1" id="KW-0472">Membrane</keyword>
<dbReference type="Gene3D" id="2.60.120.1440">
    <property type="match status" value="1"/>
</dbReference>
<dbReference type="AlphaFoldDB" id="A0A2T5GZ59"/>
<accession>A0A2T5GZ59</accession>
<evidence type="ECO:0000259" key="2">
    <source>
        <dbReference type="Pfam" id="PF04773"/>
    </source>
</evidence>
<evidence type="ECO:0000313" key="4">
    <source>
        <dbReference type="EMBL" id="PTQ64621.1"/>
    </source>
</evidence>
<feature type="transmembrane region" description="Helical" evidence="1">
    <location>
        <begin position="76"/>
        <end position="102"/>
    </location>
</feature>
<protein>
    <submittedName>
        <fullName evidence="4">FecR family protein</fullName>
    </submittedName>
</protein>
<proteinExistence type="predicted"/>
<dbReference type="GO" id="GO:0016989">
    <property type="term" value="F:sigma factor antagonist activity"/>
    <property type="evidence" value="ECO:0007669"/>
    <property type="project" value="TreeGrafter"/>
</dbReference>
<dbReference type="Proteomes" id="UP000244077">
    <property type="component" value="Unassembled WGS sequence"/>
</dbReference>
<keyword evidence="1" id="KW-1133">Transmembrane helix</keyword>
<dbReference type="InterPro" id="IPR012373">
    <property type="entry name" value="Ferrdict_sens_TM"/>
</dbReference>
<dbReference type="PIRSF" id="PIRSF018266">
    <property type="entry name" value="FecR"/>
    <property type="match status" value="1"/>
</dbReference>
<feature type="domain" description="FecR N-terminal" evidence="3">
    <location>
        <begin position="10"/>
        <end position="52"/>
    </location>
</feature>
<sequence>MNATSSELSDQALDWIVRLHSGSAKPQDTQKWQAWRATSPAHEAAAQEAEHLWNGLGAAGASWGRKMRNRRMTRRAVLGGGAAVVVAGGMNGLGILGTHLFADYQTATAERQSFELEDGTEVLLNARTALSGAFENGERGVSLTRGQAFFTIVQNNTAPFHVSEGKTTITCAQGEIDVDLCNGRVGLVVHKGAADVSSQTGIRHVAAGQRIQITREGRFSDIETVDLTEASAWRRGKLIFNRRPLGDLAVELERYRGGRIVVIEDELATMGITGVFDLADPDAVLDALEDSLSVRISKIPMLAVVRMA</sequence>
<name>A0A2T5GZ59_9RHOB</name>
<evidence type="ECO:0000256" key="1">
    <source>
        <dbReference type="SAM" id="Phobius"/>
    </source>
</evidence>